<sequence length="127" mass="14987">MKRNNEAMYKAMQVSLQFDIDVQHLRLTVEDLLSQYTHFGYYKGLLLFTKEYAPTIRQSKFSDIIKLQDDACFYRNSITGFHHTCAWDEKLHPIDLLREYLPNRKHIIDDILADLETDEGSNSQTIE</sequence>
<name>A0ABR8JNT4_9BACT</name>
<reference evidence="1 2" key="1">
    <citation type="submission" date="2020-09" db="EMBL/GenBank/DDBJ databases">
        <authorList>
            <person name="Kim M.K."/>
        </authorList>
    </citation>
    <scope>NUCLEOTIDE SEQUENCE [LARGE SCALE GENOMIC DNA]</scope>
    <source>
        <strain evidence="1 2">BT646</strain>
    </source>
</reference>
<protein>
    <submittedName>
        <fullName evidence="1">Uncharacterized protein</fullName>
    </submittedName>
</protein>
<evidence type="ECO:0000313" key="1">
    <source>
        <dbReference type="EMBL" id="MBD2716184.1"/>
    </source>
</evidence>
<dbReference type="Proteomes" id="UP000642468">
    <property type="component" value="Unassembled WGS sequence"/>
</dbReference>
<dbReference type="EMBL" id="JACWZZ010000003">
    <property type="protein sequence ID" value="MBD2716184.1"/>
    <property type="molecule type" value="Genomic_DNA"/>
</dbReference>
<evidence type="ECO:0000313" key="2">
    <source>
        <dbReference type="Proteomes" id="UP000642468"/>
    </source>
</evidence>
<comment type="caution">
    <text evidence="1">The sequence shown here is derived from an EMBL/GenBank/DDBJ whole genome shotgun (WGS) entry which is preliminary data.</text>
</comment>
<gene>
    <name evidence="1" type="ORF">IC231_14155</name>
</gene>
<accession>A0ABR8JNT4</accession>
<proteinExistence type="predicted"/>
<dbReference type="RefSeq" id="WP_190785163.1">
    <property type="nucleotide sequence ID" value="NZ_JACWZZ010000003.1"/>
</dbReference>
<organism evidence="1 2">
    <name type="scientific">Hymenobacter duratus</name>
    <dbReference type="NCBI Taxonomy" id="2771356"/>
    <lineage>
        <taxon>Bacteria</taxon>
        <taxon>Pseudomonadati</taxon>
        <taxon>Bacteroidota</taxon>
        <taxon>Cytophagia</taxon>
        <taxon>Cytophagales</taxon>
        <taxon>Hymenobacteraceae</taxon>
        <taxon>Hymenobacter</taxon>
    </lineage>
</organism>
<keyword evidence="2" id="KW-1185">Reference proteome</keyword>